<dbReference type="SMART" id="SM00320">
    <property type="entry name" value="WD40"/>
    <property type="match status" value="3"/>
</dbReference>
<evidence type="ECO:0000256" key="1">
    <source>
        <dbReference type="ARBA" id="ARBA00022786"/>
    </source>
</evidence>
<dbReference type="InterPro" id="IPR015943">
    <property type="entry name" value="WD40/YVTN_repeat-like_dom_sf"/>
</dbReference>
<feature type="transmembrane region" description="Helical" evidence="2">
    <location>
        <begin position="12"/>
        <end position="35"/>
    </location>
</feature>
<proteinExistence type="predicted"/>
<dbReference type="RefSeq" id="WP_259096356.1">
    <property type="nucleotide sequence ID" value="NZ_CP130454.1"/>
</dbReference>
<dbReference type="SUPFAM" id="SSF50969">
    <property type="entry name" value="YVTN repeat-like/Quinoprotein amine dehydrogenase"/>
    <property type="match status" value="1"/>
</dbReference>
<keyword evidence="2" id="KW-0472">Membrane</keyword>
<keyword evidence="1" id="KW-0833">Ubl conjugation pathway</keyword>
<name>A0ABT2ENX7_9BACT</name>
<evidence type="ECO:0000313" key="3">
    <source>
        <dbReference type="EMBL" id="MCS3919673.1"/>
    </source>
</evidence>
<dbReference type="EMBL" id="JANUCP010000003">
    <property type="protein sequence ID" value="MCS3919673.1"/>
    <property type="molecule type" value="Genomic_DNA"/>
</dbReference>
<comment type="caution">
    <text evidence="3">The sequence shown here is derived from an EMBL/GenBank/DDBJ whole genome shotgun (WGS) entry which is preliminary data.</text>
</comment>
<keyword evidence="4" id="KW-1185">Reference proteome</keyword>
<reference evidence="3 4" key="1">
    <citation type="submission" date="2022-08" db="EMBL/GenBank/DDBJ databases">
        <title>Bacterial and archaeal communities from various locations to study Microbial Dark Matter (Phase II).</title>
        <authorList>
            <person name="Stepanauskas R."/>
        </authorList>
    </citation>
    <scope>NUCLEOTIDE SEQUENCE [LARGE SCALE GENOMIC DNA]</scope>
    <source>
        <strain evidence="3 4">PD1</strain>
    </source>
</reference>
<evidence type="ECO:0000313" key="4">
    <source>
        <dbReference type="Proteomes" id="UP001204798"/>
    </source>
</evidence>
<gene>
    <name evidence="3" type="ORF">M2350_002086</name>
</gene>
<sequence length="374" mass="42286">MRRQKILSPAEKILSFASILFLIAIVVFFAFQLFYPTPSFPTFSLKWMRTGCVYKVAFSPKVDLLAAYGYIQKSFEREVSGLLLFSTSSGQLARSIGAHANDLSFSPDGRLLAASYQEQGMNKVDVFNVADGRKMRTIVMGKSLDSPSVTFASDGRLAIVHNGKLWFVEVDNGERIQTKIQATEVAFSPDGRFIAACWKNWVSIFDGKGKMVRKLEVKAEKVSNTNASIRKLSFSRDGKKFVALWLERKQVWLSSQMRWWVSVWGTSDWELEHSLPMTHFQERTIGVGDIDSNASLVAVSDPFPRRVWLFGIFSKSLIAVYRLEDGQVIARLPRYGFHENDVAFSPTGRYLAVAHVDGIELWEFKAQSFGKSER</sequence>
<dbReference type="PANTHER" id="PTHR15622">
    <property type="entry name" value="WD40 REPEAT PROTEIN"/>
    <property type="match status" value="1"/>
</dbReference>
<dbReference type="Proteomes" id="UP001204798">
    <property type="component" value="Unassembled WGS sequence"/>
</dbReference>
<dbReference type="Gene3D" id="2.130.10.10">
    <property type="entry name" value="YVTN repeat-like/Quinoprotein amine dehydrogenase"/>
    <property type="match status" value="2"/>
</dbReference>
<dbReference type="InterPro" id="IPR051983">
    <property type="entry name" value="WSB_SOCS-box_domain"/>
</dbReference>
<keyword evidence="2" id="KW-1133">Transmembrane helix</keyword>
<evidence type="ECO:0000256" key="2">
    <source>
        <dbReference type="SAM" id="Phobius"/>
    </source>
</evidence>
<dbReference type="InterPro" id="IPR011044">
    <property type="entry name" value="Quino_amine_DH_bsu"/>
</dbReference>
<dbReference type="InterPro" id="IPR001680">
    <property type="entry name" value="WD40_rpt"/>
</dbReference>
<accession>A0ABT2ENX7</accession>
<dbReference type="PANTHER" id="PTHR15622:SF2">
    <property type="entry name" value="U4_U6 SMALL NUCLEAR RIBONUCLEOPROTEIN PRP4"/>
    <property type="match status" value="1"/>
</dbReference>
<keyword evidence="2" id="KW-0812">Transmembrane</keyword>
<dbReference type="Pfam" id="PF00400">
    <property type="entry name" value="WD40"/>
    <property type="match status" value="1"/>
</dbReference>
<protein>
    <submittedName>
        <fullName evidence="3">WD40 repeat protein</fullName>
    </submittedName>
</protein>
<organism evidence="3 4">
    <name type="scientific">Candidatus Fervidibacter sacchari</name>
    <dbReference type="NCBI Taxonomy" id="1448929"/>
    <lineage>
        <taxon>Bacteria</taxon>
        <taxon>Candidatus Fervidibacterota</taxon>
        <taxon>Candidatus Fervidibacter</taxon>
    </lineage>
</organism>